<reference evidence="3 4" key="1">
    <citation type="submission" date="2024-01" db="EMBL/GenBank/DDBJ databases">
        <title>Draft genome sequence of Gordonia sp. LSe1-13.</title>
        <authorList>
            <person name="Suphannarot A."/>
            <person name="Mingma R."/>
        </authorList>
    </citation>
    <scope>NUCLEOTIDE SEQUENCE [LARGE SCALE GENOMIC DNA]</scope>
    <source>
        <strain evidence="3 4">LSe1-13</strain>
    </source>
</reference>
<feature type="compositionally biased region" description="Low complexity" evidence="1">
    <location>
        <begin position="270"/>
        <end position="282"/>
    </location>
</feature>
<keyword evidence="4" id="KW-1185">Reference proteome</keyword>
<accession>A0ABU7MHC0</accession>
<dbReference type="NCBIfam" id="TIGR02234">
    <property type="entry name" value="trp_oprn_chp"/>
    <property type="match status" value="1"/>
</dbReference>
<comment type="caution">
    <text evidence="3">The sequence shown here is derived from an EMBL/GenBank/DDBJ whole genome shotgun (WGS) entry which is preliminary data.</text>
</comment>
<evidence type="ECO:0000313" key="4">
    <source>
        <dbReference type="Proteomes" id="UP001347146"/>
    </source>
</evidence>
<evidence type="ECO:0000256" key="1">
    <source>
        <dbReference type="SAM" id="MobiDB-lite"/>
    </source>
</evidence>
<organism evidence="3 4">
    <name type="scientific">Gordonia sesuvii</name>
    <dbReference type="NCBI Taxonomy" id="3116777"/>
    <lineage>
        <taxon>Bacteria</taxon>
        <taxon>Bacillati</taxon>
        <taxon>Actinomycetota</taxon>
        <taxon>Actinomycetes</taxon>
        <taxon>Mycobacteriales</taxon>
        <taxon>Gordoniaceae</taxon>
        <taxon>Gordonia</taxon>
    </lineage>
</organism>
<name>A0ABU7MHC0_9ACTN</name>
<dbReference type="RefSeq" id="WP_330434783.1">
    <property type="nucleotide sequence ID" value="NZ_JAZDUF010000006.1"/>
</dbReference>
<gene>
    <name evidence="3" type="ORF">VZC37_19385</name>
</gene>
<dbReference type="Pfam" id="PF09534">
    <property type="entry name" value="Trp_oprn_chp"/>
    <property type="match status" value="1"/>
</dbReference>
<protein>
    <submittedName>
        <fullName evidence="3">TIGR02234 family membrane protein</fullName>
    </submittedName>
</protein>
<dbReference type="Proteomes" id="UP001347146">
    <property type="component" value="Unassembled WGS sequence"/>
</dbReference>
<feature type="transmembrane region" description="Helical" evidence="2">
    <location>
        <begin position="103"/>
        <end position="124"/>
    </location>
</feature>
<dbReference type="InterPro" id="IPR019051">
    <property type="entry name" value="Trp_biosyn_TM_oprn/chp"/>
</dbReference>
<feature type="transmembrane region" description="Helical" evidence="2">
    <location>
        <begin position="152"/>
        <end position="172"/>
    </location>
</feature>
<dbReference type="InterPro" id="IPR011746">
    <property type="entry name" value="Trp_synth-assoc_CHP"/>
</dbReference>
<evidence type="ECO:0000313" key="3">
    <source>
        <dbReference type="EMBL" id="MEE3852513.1"/>
    </source>
</evidence>
<feature type="transmembrane region" description="Helical" evidence="2">
    <location>
        <begin position="78"/>
        <end position="96"/>
    </location>
</feature>
<proteinExistence type="predicted"/>
<feature type="transmembrane region" description="Helical" evidence="2">
    <location>
        <begin position="33"/>
        <end position="58"/>
    </location>
</feature>
<feature type="compositionally biased region" description="Basic and acidic residues" evidence="1">
    <location>
        <begin position="203"/>
        <end position="220"/>
    </location>
</feature>
<keyword evidence="2" id="KW-0472">Membrane</keyword>
<dbReference type="EMBL" id="JAZDUF010000006">
    <property type="protein sequence ID" value="MEE3852513.1"/>
    <property type="molecule type" value="Genomic_DNA"/>
</dbReference>
<feature type="region of interest" description="Disordered" evidence="1">
    <location>
        <begin position="203"/>
        <end position="295"/>
    </location>
</feature>
<keyword evidence="2" id="KW-0812">Transmembrane</keyword>
<sequence length="295" mass="30520">MTAPDDPSASGSVASPPVSEAATKSYLRRRQMLAAVLLAASALALWSASRLVWCRVLASDGLAPPRTFEVKGADWSPWLTPLALVLLAAILAAFSIRGWGLRLLAILIAAGGVLSAIPALSLIIDGAESAYAAEAAEIPGRFQPLLITTNSWAAAVVLVGAVCAVMAGFLLLRVAGGASGMSSKYQTPGARRAELERQIFAEHERRKATRSDADATDAHGAHTTGAHATGSGPNGAADSATAATPTAADGNEQPTTNERMMWDALDTGIDPTDVYDSSSPDTTPDDPEPRREHGA</sequence>
<evidence type="ECO:0000256" key="2">
    <source>
        <dbReference type="SAM" id="Phobius"/>
    </source>
</evidence>
<keyword evidence="2" id="KW-1133">Transmembrane helix</keyword>
<feature type="compositionally biased region" description="Low complexity" evidence="1">
    <location>
        <begin position="221"/>
        <end position="251"/>
    </location>
</feature>